<dbReference type="Proteomes" id="UP000225706">
    <property type="component" value="Unassembled WGS sequence"/>
</dbReference>
<keyword evidence="11" id="KW-1185">Reference proteome</keyword>
<evidence type="ECO:0000256" key="5">
    <source>
        <dbReference type="ARBA" id="ARBA00023136"/>
    </source>
</evidence>
<gene>
    <name evidence="10" type="primary">Ncam1</name>
    <name evidence="10" type="ORF">AWC38_SpisGene14967</name>
</gene>
<evidence type="ECO:0000256" key="1">
    <source>
        <dbReference type="ARBA" id="ARBA00004236"/>
    </source>
</evidence>
<dbReference type="SUPFAM" id="SSF48726">
    <property type="entry name" value="Immunoglobulin"/>
    <property type="match status" value="2"/>
</dbReference>
<dbReference type="Pfam" id="PF07679">
    <property type="entry name" value="I-set"/>
    <property type="match status" value="1"/>
</dbReference>
<keyword evidence="2" id="KW-1003">Cell membrane</keyword>
<dbReference type="GO" id="GO:0008046">
    <property type="term" value="F:axon guidance receptor activity"/>
    <property type="evidence" value="ECO:0007669"/>
    <property type="project" value="TreeGrafter"/>
</dbReference>
<dbReference type="Gene3D" id="2.60.40.10">
    <property type="entry name" value="Immunoglobulins"/>
    <property type="match status" value="2"/>
</dbReference>
<organism evidence="10 11">
    <name type="scientific">Stylophora pistillata</name>
    <name type="common">Smooth cauliflower coral</name>
    <dbReference type="NCBI Taxonomy" id="50429"/>
    <lineage>
        <taxon>Eukaryota</taxon>
        <taxon>Metazoa</taxon>
        <taxon>Cnidaria</taxon>
        <taxon>Anthozoa</taxon>
        <taxon>Hexacorallia</taxon>
        <taxon>Scleractinia</taxon>
        <taxon>Astrocoeniina</taxon>
        <taxon>Pocilloporidae</taxon>
        <taxon>Stylophora</taxon>
    </lineage>
</organism>
<dbReference type="GO" id="GO:0030424">
    <property type="term" value="C:axon"/>
    <property type="evidence" value="ECO:0007669"/>
    <property type="project" value="TreeGrafter"/>
</dbReference>
<evidence type="ECO:0000256" key="3">
    <source>
        <dbReference type="ARBA" id="ARBA00022729"/>
    </source>
</evidence>
<keyword evidence="8" id="KW-0393">Immunoglobulin domain</keyword>
<evidence type="ECO:0000256" key="7">
    <source>
        <dbReference type="ARBA" id="ARBA00023180"/>
    </source>
</evidence>
<keyword evidence="6" id="KW-1015">Disulfide bond</keyword>
<dbReference type="STRING" id="50429.A0A2B4RSL2"/>
<evidence type="ECO:0000259" key="9">
    <source>
        <dbReference type="PROSITE" id="PS50835"/>
    </source>
</evidence>
<dbReference type="PANTHER" id="PTHR45080:SF8">
    <property type="entry name" value="IG-LIKE DOMAIN-CONTAINING PROTEIN"/>
    <property type="match status" value="1"/>
</dbReference>
<dbReference type="GO" id="GO:0043025">
    <property type="term" value="C:neuronal cell body"/>
    <property type="evidence" value="ECO:0007669"/>
    <property type="project" value="TreeGrafter"/>
</dbReference>
<dbReference type="EMBL" id="LSMT01000311">
    <property type="protein sequence ID" value="PFX20591.1"/>
    <property type="molecule type" value="Genomic_DNA"/>
</dbReference>
<keyword evidence="7" id="KW-0325">Glycoprotein</keyword>
<keyword evidence="5" id="KW-0472">Membrane</keyword>
<dbReference type="FunFam" id="2.60.40.10:FF:000107">
    <property type="entry name" value="Myosin, light chain kinase a"/>
    <property type="match status" value="1"/>
</dbReference>
<dbReference type="SMART" id="SM00409">
    <property type="entry name" value="IG"/>
    <property type="match status" value="2"/>
</dbReference>
<evidence type="ECO:0000256" key="6">
    <source>
        <dbReference type="ARBA" id="ARBA00023157"/>
    </source>
</evidence>
<dbReference type="InterPro" id="IPR003598">
    <property type="entry name" value="Ig_sub2"/>
</dbReference>
<reference evidence="11" key="1">
    <citation type="journal article" date="2017" name="bioRxiv">
        <title>Comparative analysis of the genomes of Stylophora pistillata and Acropora digitifera provides evidence for extensive differences between species of corals.</title>
        <authorList>
            <person name="Voolstra C.R."/>
            <person name="Li Y."/>
            <person name="Liew Y.J."/>
            <person name="Baumgarten S."/>
            <person name="Zoccola D."/>
            <person name="Flot J.-F."/>
            <person name="Tambutte S."/>
            <person name="Allemand D."/>
            <person name="Aranda M."/>
        </authorList>
    </citation>
    <scope>NUCLEOTIDE SEQUENCE [LARGE SCALE GENOMIC DNA]</scope>
</reference>
<dbReference type="GO" id="GO:0005886">
    <property type="term" value="C:plasma membrane"/>
    <property type="evidence" value="ECO:0007669"/>
    <property type="project" value="UniProtKB-SubCell"/>
</dbReference>
<dbReference type="GO" id="GO:0050808">
    <property type="term" value="P:synapse organization"/>
    <property type="evidence" value="ECO:0007669"/>
    <property type="project" value="TreeGrafter"/>
</dbReference>
<dbReference type="PANTHER" id="PTHR45080">
    <property type="entry name" value="CONTACTIN 5"/>
    <property type="match status" value="1"/>
</dbReference>
<accession>A0A2B4RSL2</accession>
<dbReference type="InterPro" id="IPR013783">
    <property type="entry name" value="Ig-like_fold"/>
</dbReference>
<feature type="domain" description="Ig-like" evidence="9">
    <location>
        <begin position="78"/>
        <end position="161"/>
    </location>
</feature>
<comment type="subcellular location">
    <subcellularLocation>
        <location evidence="1">Cell membrane</location>
    </subcellularLocation>
</comment>
<dbReference type="InterPro" id="IPR013098">
    <property type="entry name" value="Ig_I-set"/>
</dbReference>
<sequence>MNATLFCNATGNPVPTIRWTKGGSVIMGNSKNELSADQKHLTVINVSRNDGGEYLCEAENSLGNNTSTGIRLDVQYRPEITFHPNAVIRPVGSSVILYCNVTANPEPTISWTKIGFSGQLHNNSRISYSESHKKLTMANVNMRDSGKYECAATNDVGKDVSRAALVDVTCNYDVSP</sequence>
<evidence type="ECO:0000256" key="4">
    <source>
        <dbReference type="ARBA" id="ARBA00022737"/>
    </source>
</evidence>
<dbReference type="InterPro" id="IPR003599">
    <property type="entry name" value="Ig_sub"/>
</dbReference>
<dbReference type="PROSITE" id="PS50835">
    <property type="entry name" value="IG_LIKE"/>
    <property type="match status" value="2"/>
</dbReference>
<comment type="caution">
    <text evidence="10">The sequence shown here is derived from an EMBL/GenBank/DDBJ whole genome shotgun (WGS) entry which is preliminary data.</text>
</comment>
<evidence type="ECO:0000313" key="10">
    <source>
        <dbReference type="EMBL" id="PFX20591.1"/>
    </source>
</evidence>
<evidence type="ECO:0000256" key="8">
    <source>
        <dbReference type="ARBA" id="ARBA00023319"/>
    </source>
</evidence>
<keyword evidence="3" id="KW-0732">Signal</keyword>
<dbReference type="OrthoDB" id="5988349at2759"/>
<dbReference type="CDD" id="cd00096">
    <property type="entry name" value="Ig"/>
    <property type="match status" value="1"/>
</dbReference>
<evidence type="ECO:0000313" key="11">
    <source>
        <dbReference type="Proteomes" id="UP000225706"/>
    </source>
</evidence>
<dbReference type="InterPro" id="IPR050958">
    <property type="entry name" value="Cell_Adh-Cytoskel_Orgn"/>
</dbReference>
<evidence type="ECO:0000256" key="2">
    <source>
        <dbReference type="ARBA" id="ARBA00022475"/>
    </source>
</evidence>
<dbReference type="GO" id="GO:0007156">
    <property type="term" value="P:homophilic cell adhesion via plasma membrane adhesion molecules"/>
    <property type="evidence" value="ECO:0007669"/>
    <property type="project" value="TreeGrafter"/>
</dbReference>
<dbReference type="AlphaFoldDB" id="A0A2B4RSL2"/>
<name>A0A2B4RSL2_STYPI</name>
<dbReference type="InterPro" id="IPR036179">
    <property type="entry name" value="Ig-like_dom_sf"/>
</dbReference>
<dbReference type="InterPro" id="IPR007110">
    <property type="entry name" value="Ig-like_dom"/>
</dbReference>
<dbReference type="FunFam" id="2.60.40.10:FF:000005">
    <property type="entry name" value="Neuronal cell adhesion molecule"/>
    <property type="match status" value="1"/>
</dbReference>
<keyword evidence="4" id="KW-0677">Repeat</keyword>
<protein>
    <submittedName>
        <fullName evidence="10">Neural cell adhesion molecule 1</fullName>
    </submittedName>
</protein>
<dbReference type="Pfam" id="PF13927">
    <property type="entry name" value="Ig_3"/>
    <property type="match status" value="1"/>
</dbReference>
<dbReference type="SMART" id="SM00408">
    <property type="entry name" value="IGc2"/>
    <property type="match status" value="2"/>
</dbReference>
<proteinExistence type="predicted"/>
<feature type="domain" description="Ig-like" evidence="9">
    <location>
        <begin position="1"/>
        <end position="75"/>
    </location>
</feature>